<dbReference type="Proteomes" id="UP001140091">
    <property type="component" value="Unassembled WGS sequence"/>
</dbReference>
<dbReference type="EMBL" id="JANBPK010001179">
    <property type="protein sequence ID" value="KAJ2925464.1"/>
    <property type="molecule type" value="Genomic_DNA"/>
</dbReference>
<organism evidence="1 2">
    <name type="scientific">Candolleomyces eurysporus</name>
    <dbReference type="NCBI Taxonomy" id="2828524"/>
    <lineage>
        <taxon>Eukaryota</taxon>
        <taxon>Fungi</taxon>
        <taxon>Dikarya</taxon>
        <taxon>Basidiomycota</taxon>
        <taxon>Agaricomycotina</taxon>
        <taxon>Agaricomycetes</taxon>
        <taxon>Agaricomycetidae</taxon>
        <taxon>Agaricales</taxon>
        <taxon>Agaricineae</taxon>
        <taxon>Psathyrellaceae</taxon>
        <taxon>Candolleomyces</taxon>
    </lineage>
</organism>
<evidence type="ECO:0000313" key="2">
    <source>
        <dbReference type="Proteomes" id="UP001140091"/>
    </source>
</evidence>
<name>A0A9W8MEA9_9AGAR</name>
<accession>A0A9W8MEA9</accession>
<evidence type="ECO:0000313" key="1">
    <source>
        <dbReference type="EMBL" id="KAJ2925464.1"/>
    </source>
</evidence>
<dbReference type="OrthoDB" id="3263746at2759"/>
<reference evidence="1" key="1">
    <citation type="submission" date="2022-06" db="EMBL/GenBank/DDBJ databases">
        <title>Genome Sequence of Candolleomyces eurysporus.</title>
        <authorList>
            <person name="Buettner E."/>
        </authorList>
    </citation>
    <scope>NUCLEOTIDE SEQUENCE</scope>
    <source>
        <strain evidence="1">VTCC 930004</strain>
    </source>
</reference>
<sequence>MKLMKRKKVAIGVPPITTVPSSRVTRFLAQPDLGPTAQNFQLFLDFASLESPQARKAANAWNRRAGEVFVQSFIQFEKQVLHEEEDEDAVTAMRKAAKEQLRRSRCERRIDVLKACDKDPAMKRLYKFAAANLSWKCCSGESTDTQGESAITVLPWRARRIRSFMRTLDLLHLAIRFPINHSRSAGRLPKARYDPQTLDPPREPVKEVAYFQYVTGLPANFYDEEWLESLSQFERDHVNPGQPIDLTIPRHIVVEAEAAATLRGKKTRPLLRNFNM</sequence>
<keyword evidence="2" id="KW-1185">Reference proteome</keyword>
<proteinExistence type="predicted"/>
<gene>
    <name evidence="1" type="ORF">H1R20_g11631</name>
</gene>
<feature type="non-terminal residue" evidence="1">
    <location>
        <position position="276"/>
    </location>
</feature>
<protein>
    <submittedName>
        <fullName evidence="1">Uncharacterized protein</fullName>
    </submittedName>
</protein>
<dbReference type="AlphaFoldDB" id="A0A9W8MEA9"/>
<comment type="caution">
    <text evidence="1">The sequence shown here is derived from an EMBL/GenBank/DDBJ whole genome shotgun (WGS) entry which is preliminary data.</text>
</comment>